<evidence type="ECO:0000256" key="1">
    <source>
        <dbReference type="PIRSR" id="PIRSR620023-1"/>
    </source>
</evidence>
<dbReference type="AlphaFoldDB" id="A0AAW4WHH3"/>
<feature type="domain" description="Glycosyl transferase family 28 C-terminal" evidence="3">
    <location>
        <begin position="175"/>
        <end position="262"/>
    </location>
</feature>
<dbReference type="GO" id="GO:0016787">
    <property type="term" value="F:hydrolase activity"/>
    <property type="evidence" value="ECO:0007669"/>
    <property type="project" value="UniProtKB-KW"/>
</dbReference>
<dbReference type="InterPro" id="IPR020023">
    <property type="entry name" value="PseG"/>
</dbReference>
<dbReference type="EMBL" id="JAJEQW010000002">
    <property type="protein sequence ID" value="MCC2241262.1"/>
    <property type="molecule type" value="Genomic_DNA"/>
</dbReference>
<reference evidence="4" key="1">
    <citation type="submission" date="2021-10" db="EMBL/GenBank/DDBJ databases">
        <title>Anaerobic single-cell dispensing facilitates the cultivation of human gut bacteria.</title>
        <authorList>
            <person name="Afrizal A."/>
        </authorList>
    </citation>
    <scope>NUCLEOTIDE SEQUENCE</scope>
    <source>
        <strain evidence="4">CLA-AA-H204</strain>
    </source>
</reference>
<evidence type="ECO:0000256" key="2">
    <source>
        <dbReference type="PIRSR" id="PIRSR620023-2"/>
    </source>
</evidence>
<comment type="caution">
    <text evidence="4">The sequence shown here is derived from an EMBL/GenBank/DDBJ whole genome shotgun (WGS) entry which is preliminary data.</text>
</comment>
<dbReference type="SUPFAM" id="SSF53756">
    <property type="entry name" value="UDP-Glycosyltransferase/glycogen phosphorylase"/>
    <property type="match status" value="1"/>
</dbReference>
<accession>A0AAW4WHH3</accession>
<evidence type="ECO:0000313" key="4">
    <source>
        <dbReference type="EMBL" id="MCC2241262.1"/>
    </source>
</evidence>
<evidence type="ECO:0000313" key="5">
    <source>
        <dbReference type="Proteomes" id="UP001198893"/>
    </source>
</evidence>
<feature type="active site" description="Proton acceptor" evidence="1">
    <location>
        <position position="16"/>
    </location>
</feature>
<feature type="binding site" evidence="2">
    <location>
        <position position="253"/>
    </location>
    <ligand>
        <name>substrate</name>
    </ligand>
</feature>
<dbReference type="Gene3D" id="3.40.50.11190">
    <property type="match status" value="1"/>
</dbReference>
<dbReference type="InterPro" id="IPR007235">
    <property type="entry name" value="Glyco_trans_28_C"/>
</dbReference>
<dbReference type="Pfam" id="PF04101">
    <property type="entry name" value="Glyco_tran_28_C"/>
    <property type="match status" value="1"/>
</dbReference>
<proteinExistence type="predicted"/>
<keyword evidence="4" id="KW-0378">Hydrolase</keyword>
<evidence type="ECO:0000259" key="3">
    <source>
        <dbReference type="Pfam" id="PF04101"/>
    </source>
</evidence>
<dbReference type="PANTHER" id="PTHR21015:SF22">
    <property type="entry name" value="GLYCOSYLTRANSFERASE"/>
    <property type="match status" value="1"/>
</dbReference>
<dbReference type="Gene3D" id="3.40.50.2000">
    <property type="entry name" value="Glycogen Phosphorylase B"/>
    <property type="match status" value="1"/>
</dbReference>
<dbReference type="RefSeq" id="WP_227709639.1">
    <property type="nucleotide sequence ID" value="NZ_JAJEQW010000002.1"/>
</dbReference>
<dbReference type="EC" id="3.6.1.57" evidence="4"/>
<dbReference type="NCBIfam" id="TIGR03590">
    <property type="entry name" value="PseG"/>
    <property type="match status" value="1"/>
</dbReference>
<organism evidence="4 5">
    <name type="scientific">Roseburia amylophila</name>
    <dbReference type="NCBI Taxonomy" id="2981794"/>
    <lineage>
        <taxon>Bacteria</taxon>
        <taxon>Bacillati</taxon>
        <taxon>Bacillota</taxon>
        <taxon>Clostridia</taxon>
        <taxon>Lachnospirales</taxon>
        <taxon>Lachnospiraceae</taxon>
        <taxon>Roseburia</taxon>
    </lineage>
</organism>
<dbReference type="PANTHER" id="PTHR21015">
    <property type="entry name" value="UDP-N-ACETYLGLUCOSAMINE--N-ACETYLMURAMYL-(PENTAPEPTIDE) PYROPHOSPHORYL-UNDECAPRENOL N-ACETYLGLUCOSAMINE TRANSFERASE 1"/>
    <property type="match status" value="1"/>
</dbReference>
<dbReference type="Proteomes" id="UP001198893">
    <property type="component" value="Unassembled WGS sequence"/>
</dbReference>
<sequence length="340" mass="38380">MIGIRVDANNKTAMGHIMRCLAIAKQLYALGKKIIFLVSDEDAVGIIRDNRFEYQILPYAYNEKNKEVDVLISLLKQKKVNTLLIDSYEVTEEYMIRLKEKINIIYLDDLNMFKYAANLIINYTFGTKLSLYQKWNYDADTKFLLGSNYIPLGPGFVNIDRNYAQKIKRVFITTGGTDKNDMLLGILHKLVKSEWSQIEKVVIAGKFYGRIQDLEKVAMQNPSVKVYYNISNMAEIMRQCDVAISAGGTTIAELCACGIPTIGFSVADNQVYGLEAYSKAGIIKYAGDVRDGKEIVIENIEDNLYMLTKDEKLREYQGILAHSIIDGKGALRIAKAIVSI</sequence>
<name>A0AAW4WHH3_9FIRM</name>
<dbReference type="GO" id="GO:0016758">
    <property type="term" value="F:hexosyltransferase activity"/>
    <property type="evidence" value="ECO:0007669"/>
    <property type="project" value="InterPro"/>
</dbReference>
<protein>
    <submittedName>
        <fullName evidence="4">UDP-2,4-diacetamido-2,4, 6-trideoxy-beta-L-altropyranose hydrolase</fullName>
        <ecNumber evidence="4">3.6.1.57</ecNumber>
    </submittedName>
</protein>
<gene>
    <name evidence="4" type="primary">pseG</name>
    <name evidence="4" type="ORF">LKD47_02935</name>
</gene>